<dbReference type="PANTHER" id="PTHR10741">
    <property type="entry name" value="TRANSLIN AND TRANSLIN ASSOCIATED PROTEIN X"/>
    <property type="match status" value="1"/>
</dbReference>
<dbReference type="Gene3D" id="1.20.58.190">
    <property type="entry name" value="Translin, domain 1"/>
    <property type="match status" value="1"/>
</dbReference>
<reference evidence="8" key="2">
    <citation type="journal article" date="2023" name="Commun. Biol.">
        <title>Intrasexual cuticular hydrocarbon dimorphism in a wasp sheds light on hydrocarbon biosynthesis genes in Hymenoptera.</title>
        <authorList>
            <person name="Moris V.C."/>
            <person name="Podsiadlowski L."/>
            <person name="Martin S."/>
            <person name="Oeyen J.P."/>
            <person name="Donath A."/>
            <person name="Petersen M."/>
            <person name="Wilbrandt J."/>
            <person name="Misof B."/>
            <person name="Liedtke D."/>
            <person name="Thamm M."/>
            <person name="Scheiner R."/>
            <person name="Schmitt T."/>
            <person name="Niehuis O."/>
        </authorList>
    </citation>
    <scope>NUCLEOTIDE SEQUENCE</scope>
    <source>
        <strain evidence="8">GBR_01_08_01A</strain>
    </source>
</reference>
<keyword evidence="6" id="KW-0460">Magnesium</keyword>
<reference evidence="8" key="1">
    <citation type="submission" date="2021-08" db="EMBL/GenBank/DDBJ databases">
        <authorList>
            <person name="Misof B."/>
            <person name="Oliver O."/>
            <person name="Podsiadlowski L."/>
            <person name="Donath A."/>
            <person name="Peters R."/>
            <person name="Mayer C."/>
            <person name="Rust J."/>
            <person name="Gunkel S."/>
            <person name="Lesny P."/>
            <person name="Martin S."/>
            <person name="Oeyen J.P."/>
            <person name="Petersen M."/>
            <person name="Panagiotis P."/>
            <person name="Wilbrandt J."/>
            <person name="Tanja T."/>
        </authorList>
    </citation>
    <scope>NUCLEOTIDE SEQUENCE</scope>
    <source>
        <strain evidence="8">GBR_01_08_01A</strain>
        <tissue evidence="8">Thorax + abdomen</tissue>
    </source>
</reference>
<dbReference type="InterPro" id="IPR002848">
    <property type="entry name" value="Translin_fam"/>
</dbReference>
<dbReference type="InterPro" id="IPR016069">
    <property type="entry name" value="Translin_C"/>
</dbReference>
<feature type="binding site" evidence="6">
    <location>
        <position position="198"/>
    </location>
    <ligand>
        <name>Mg(2+)</name>
        <dbReference type="ChEBI" id="CHEBI:18420"/>
    </ligand>
</feature>
<dbReference type="InterPro" id="IPR016068">
    <property type="entry name" value="Translin_N"/>
</dbReference>
<accession>A0AAD9VW50</accession>
<dbReference type="GO" id="GO:0005737">
    <property type="term" value="C:cytoplasm"/>
    <property type="evidence" value="ECO:0007669"/>
    <property type="project" value="UniProtKB-SubCell"/>
</dbReference>
<name>A0AAD9VW50_9HYME</name>
<comment type="subcellular location">
    <subcellularLocation>
        <location evidence="2">Cytoplasm</location>
    </subcellularLocation>
    <subcellularLocation>
        <location evidence="1">Nucleus</location>
    </subcellularLocation>
</comment>
<dbReference type="CDD" id="cd14820">
    <property type="entry name" value="TRAX"/>
    <property type="match status" value="1"/>
</dbReference>
<evidence type="ECO:0000256" key="4">
    <source>
        <dbReference type="ARBA" id="ARBA00022490"/>
    </source>
</evidence>
<evidence type="ECO:0000256" key="5">
    <source>
        <dbReference type="ARBA" id="ARBA00023242"/>
    </source>
</evidence>
<dbReference type="GO" id="GO:0043565">
    <property type="term" value="F:sequence-specific DNA binding"/>
    <property type="evidence" value="ECO:0007669"/>
    <property type="project" value="InterPro"/>
</dbReference>
<evidence type="ECO:0000256" key="6">
    <source>
        <dbReference type="PIRSR" id="PIRSR602848-1"/>
    </source>
</evidence>
<keyword evidence="9" id="KW-1185">Reference proteome</keyword>
<dbReference type="GO" id="GO:0005634">
    <property type="term" value="C:nucleus"/>
    <property type="evidence" value="ECO:0007669"/>
    <property type="project" value="UniProtKB-SubCell"/>
</dbReference>
<dbReference type="InterPro" id="IPR036081">
    <property type="entry name" value="Translin_sf"/>
</dbReference>
<evidence type="ECO:0000256" key="7">
    <source>
        <dbReference type="SAM" id="MobiDB-lite"/>
    </source>
</evidence>
<evidence type="ECO:0000256" key="3">
    <source>
        <dbReference type="ARBA" id="ARBA00005902"/>
    </source>
</evidence>
<dbReference type="Pfam" id="PF01997">
    <property type="entry name" value="Translin"/>
    <property type="match status" value="1"/>
</dbReference>
<dbReference type="GO" id="GO:0046872">
    <property type="term" value="F:metal ion binding"/>
    <property type="evidence" value="ECO:0007669"/>
    <property type="project" value="UniProtKB-KW"/>
</dbReference>
<keyword evidence="5" id="KW-0539">Nucleus</keyword>
<dbReference type="Gene3D" id="1.20.58.200">
    <property type="entry name" value="Translin, domain 2"/>
    <property type="match status" value="1"/>
</dbReference>
<dbReference type="AlphaFoldDB" id="A0AAD9VW50"/>
<dbReference type="SUPFAM" id="SSF74784">
    <property type="entry name" value="Translin"/>
    <property type="match status" value="1"/>
</dbReference>
<proteinExistence type="inferred from homology"/>
<protein>
    <recommendedName>
        <fullName evidence="10">Translin-associated protein X</fullName>
    </recommendedName>
</protein>
<comment type="caution">
    <text evidence="8">The sequence shown here is derived from an EMBL/GenBank/DDBJ whole genome shotgun (WGS) entry which is preliminary data.</text>
</comment>
<evidence type="ECO:0008006" key="10">
    <source>
        <dbReference type="Google" id="ProtNLM"/>
    </source>
</evidence>
<sequence length="294" mass="33420">MSPGKADRRTRGHHGNKNKINVGDKGKEILESIDENNLVIQQFRTYSNELDAKHDKFEKIVKLSRDITIESKRIIFLLHTLVKESKRDAVLGEAKQRIDNMGKTLFKNIAYELEGQDVFQYLKAYRPGLEEYVEAVTFFQYLQDGCIKDWLELEKPLTYASLEECKSTSQNCALPVETTRVLVTPNEYIMGIADLTGELMRKCINNLATGDIASCYQTCNFVRNMHKGFLGCTNIGNKDMGKKLSTLKQSLTKMENVCYTIKVRGSEMPKHMLADVAIGATEEYMGDDDEGYQI</sequence>
<keyword evidence="6" id="KW-0479">Metal-binding</keyword>
<comment type="similarity">
    <text evidence="3">Belongs to the translin family.</text>
</comment>
<feature type="binding site" evidence="6">
    <location>
        <position position="134"/>
    </location>
    <ligand>
        <name>Mg(2+)</name>
        <dbReference type="ChEBI" id="CHEBI:18420"/>
    </ligand>
</feature>
<gene>
    <name evidence="8" type="ORF">KPH14_001989</name>
</gene>
<evidence type="ECO:0000256" key="1">
    <source>
        <dbReference type="ARBA" id="ARBA00004123"/>
    </source>
</evidence>
<dbReference type="Proteomes" id="UP001258017">
    <property type="component" value="Unassembled WGS sequence"/>
</dbReference>
<feature type="region of interest" description="Disordered" evidence="7">
    <location>
        <begin position="1"/>
        <end position="22"/>
    </location>
</feature>
<evidence type="ECO:0000256" key="2">
    <source>
        <dbReference type="ARBA" id="ARBA00004496"/>
    </source>
</evidence>
<evidence type="ECO:0000313" key="8">
    <source>
        <dbReference type="EMBL" id="KAK2589173.1"/>
    </source>
</evidence>
<evidence type="ECO:0000313" key="9">
    <source>
        <dbReference type="Proteomes" id="UP001258017"/>
    </source>
</evidence>
<dbReference type="FunFam" id="1.20.58.200:FF:000001">
    <property type="entry name" value="Translin-associated factor X"/>
    <property type="match status" value="1"/>
</dbReference>
<organism evidence="8 9">
    <name type="scientific">Odynerus spinipes</name>
    <dbReference type="NCBI Taxonomy" id="1348599"/>
    <lineage>
        <taxon>Eukaryota</taxon>
        <taxon>Metazoa</taxon>
        <taxon>Ecdysozoa</taxon>
        <taxon>Arthropoda</taxon>
        <taxon>Hexapoda</taxon>
        <taxon>Insecta</taxon>
        <taxon>Pterygota</taxon>
        <taxon>Neoptera</taxon>
        <taxon>Endopterygota</taxon>
        <taxon>Hymenoptera</taxon>
        <taxon>Apocrita</taxon>
        <taxon>Aculeata</taxon>
        <taxon>Vespoidea</taxon>
        <taxon>Vespidae</taxon>
        <taxon>Eumeninae</taxon>
        <taxon>Odynerus</taxon>
    </lineage>
</organism>
<dbReference type="EMBL" id="JAIFRP010000002">
    <property type="protein sequence ID" value="KAK2589173.1"/>
    <property type="molecule type" value="Genomic_DNA"/>
</dbReference>
<keyword evidence="4" id="KW-0963">Cytoplasm</keyword>